<reference evidence="11" key="1">
    <citation type="submission" date="2016-04" db="EMBL/GenBank/DDBJ databases">
        <title>Comparative genomics of biotechnologically important yeasts.</title>
        <authorList>
            <consortium name="DOE Joint Genome Institute"/>
            <person name="Riley R."/>
            <person name="Haridas S."/>
            <person name="Wolfe K.H."/>
            <person name="Lopes M.R."/>
            <person name="Hittinger C.T."/>
            <person name="Goker M."/>
            <person name="Salamov A."/>
            <person name="Wisecaver J."/>
            <person name="Long T.M."/>
            <person name="Aerts A.L."/>
            <person name="Barry K."/>
            <person name="Choi C."/>
            <person name="Clum A."/>
            <person name="Coughlan A.Y."/>
            <person name="Deshpande S."/>
            <person name="Douglass A.P."/>
            <person name="Hanson S.J."/>
            <person name="Klenk H.-P."/>
            <person name="Labutti K."/>
            <person name="Lapidus A."/>
            <person name="Lindquist E."/>
            <person name="Lipzen A."/>
            <person name="Meier-Kolthoff J.P."/>
            <person name="Ohm R.A."/>
            <person name="Otillar R.P."/>
            <person name="Pangilinan J."/>
            <person name="Peng Y."/>
            <person name="Rokas A."/>
            <person name="Rosa C.A."/>
            <person name="Scheuner C."/>
            <person name="Sibirny A.A."/>
            <person name="Slot J.C."/>
            <person name="Stielow J.B."/>
            <person name="Sun H."/>
            <person name="Kurtzman C.P."/>
            <person name="Blackwell M."/>
            <person name="Grigoriev I.V."/>
            <person name="Jeffries T.W."/>
        </authorList>
    </citation>
    <scope>NUCLEOTIDE SEQUENCE [LARGE SCALE GENOMIC DNA]</scope>
    <source>
        <strain evidence="11">NRRL YB-2248</strain>
    </source>
</reference>
<keyword evidence="5" id="KW-0698">rRNA processing</keyword>
<accession>A0A1E4T8D0</accession>
<dbReference type="STRING" id="983967.A0A1E4T8D0"/>
<name>A0A1E4T8D0_9ASCO</name>
<keyword evidence="7" id="KW-0539">Nucleus</keyword>
<dbReference type="OrthoDB" id="47732at2759"/>
<dbReference type="PANTHER" id="PTHR33911:SF1">
    <property type="entry name" value="RRNA-PROCESSING PROTEIN EFG1"/>
    <property type="match status" value="1"/>
</dbReference>
<feature type="compositionally biased region" description="Basic and acidic residues" evidence="9">
    <location>
        <begin position="219"/>
        <end position="239"/>
    </location>
</feature>
<evidence type="ECO:0000313" key="11">
    <source>
        <dbReference type="Proteomes" id="UP000094801"/>
    </source>
</evidence>
<comment type="subcellular location">
    <subcellularLocation>
        <location evidence="1">Nucleus</location>
        <location evidence="1">Nucleolus</location>
    </subcellularLocation>
</comment>
<dbReference type="GO" id="GO:0005730">
    <property type="term" value="C:nucleolus"/>
    <property type="evidence" value="ECO:0007669"/>
    <property type="project" value="UniProtKB-SubCell"/>
</dbReference>
<evidence type="ECO:0000256" key="8">
    <source>
        <dbReference type="SAM" id="Coils"/>
    </source>
</evidence>
<dbReference type="Pfam" id="PF10153">
    <property type="entry name" value="Efg1"/>
    <property type="match status" value="1"/>
</dbReference>
<dbReference type="InterPro" id="IPR050786">
    <property type="entry name" value="EFG1_rRNA-proc"/>
</dbReference>
<protein>
    <recommendedName>
        <fullName evidence="3">rRNA-processing protein EFG1</fullName>
    </recommendedName>
    <alternativeName>
        <fullName evidence="4">rRNA-processing protein efg1</fullName>
    </alternativeName>
</protein>
<dbReference type="AlphaFoldDB" id="A0A1E4T8D0"/>
<dbReference type="GO" id="GO:0030688">
    <property type="term" value="C:preribosome, small subunit precursor"/>
    <property type="evidence" value="ECO:0007669"/>
    <property type="project" value="TreeGrafter"/>
</dbReference>
<gene>
    <name evidence="10" type="ORF">CANARDRAFT_26180</name>
</gene>
<feature type="compositionally biased region" description="Acidic residues" evidence="9">
    <location>
        <begin position="240"/>
        <end position="254"/>
    </location>
</feature>
<feature type="region of interest" description="Disordered" evidence="9">
    <location>
        <begin position="219"/>
        <end position="254"/>
    </location>
</feature>
<organism evidence="10 11">
    <name type="scientific">[Candida] arabinofermentans NRRL YB-2248</name>
    <dbReference type="NCBI Taxonomy" id="983967"/>
    <lineage>
        <taxon>Eukaryota</taxon>
        <taxon>Fungi</taxon>
        <taxon>Dikarya</taxon>
        <taxon>Ascomycota</taxon>
        <taxon>Saccharomycotina</taxon>
        <taxon>Pichiomycetes</taxon>
        <taxon>Pichiales</taxon>
        <taxon>Pichiaceae</taxon>
        <taxon>Ogataea</taxon>
        <taxon>Ogataea/Candida clade</taxon>
    </lineage>
</organism>
<evidence type="ECO:0000256" key="3">
    <source>
        <dbReference type="ARBA" id="ARBA00018689"/>
    </source>
</evidence>
<comment type="similarity">
    <text evidence="2">Belongs to the EFG1 family.</text>
</comment>
<feature type="coiled-coil region" evidence="8">
    <location>
        <begin position="51"/>
        <end position="145"/>
    </location>
</feature>
<dbReference type="PANTHER" id="PTHR33911">
    <property type="entry name" value="RRNA-PROCESSING PROTEIN EFG1"/>
    <property type="match status" value="1"/>
</dbReference>
<evidence type="ECO:0000256" key="6">
    <source>
        <dbReference type="ARBA" id="ARBA00023054"/>
    </source>
</evidence>
<evidence type="ECO:0000256" key="2">
    <source>
        <dbReference type="ARBA" id="ARBA00006916"/>
    </source>
</evidence>
<evidence type="ECO:0000256" key="9">
    <source>
        <dbReference type="SAM" id="MobiDB-lite"/>
    </source>
</evidence>
<evidence type="ECO:0000256" key="7">
    <source>
        <dbReference type="ARBA" id="ARBA00023242"/>
    </source>
</evidence>
<evidence type="ECO:0000313" key="10">
    <source>
        <dbReference type="EMBL" id="ODV88015.1"/>
    </source>
</evidence>
<proteinExistence type="inferred from homology"/>
<evidence type="ECO:0000256" key="5">
    <source>
        <dbReference type="ARBA" id="ARBA00022552"/>
    </source>
</evidence>
<evidence type="ECO:0000256" key="4">
    <source>
        <dbReference type="ARBA" id="ARBA00019827"/>
    </source>
</evidence>
<keyword evidence="11" id="KW-1185">Reference proteome</keyword>
<evidence type="ECO:0000256" key="1">
    <source>
        <dbReference type="ARBA" id="ARBA00004604"/>
    </source>
</evidence>
<dbReference type="Proteomes" id="UP000094801">
    <property type="component" value="Unassembled WGS sequence"/>
</dbReference>
<dbReference type="InterPro" id="IPR019310">
    <property type="entry name" value="Efg1"/>
</dbReference>
<sequence>MPPNRNHKHKQNRSTGVDLSTTISLGSAKIKKKMRDISRLLKRDNLPSAVRIENERALKALTLELENVQLNLKAKKLATRYHKIKFFERKKATRRYLQAKKEYDELEKKQTDEQNKGETADSTILKELKKEIKKQRKVLRHAEIDLVYVLNFSKTEKYVSLYPSDSTEDKKELDEKAKKGLMETEKKRQEYKKKFAELMDAGELEVSIEDGLKGMRNSKVELKNQRAIDDMDEVSKDVEQGGDNESGNDDDFFE</sequence>
<dbReference type="EMBL" id="KV453847">
    <property type="protein sequence ID" value="ODV88015.1"/>
    <property type="molecule type" value="Genomic_DNA"/>
</dbReference>
<keyword evidence="6 8" id="KW-0175">Coiled coil</keyword>
<dbReference type="GO" id="GO:0000462">
    <property type="term" value="P:maturation of SSU-rRNA from tricistronic rRNA transcript (SSU-rRNA, 5.8S rRNA, LSU-rRNA)"/>
    <property type="evidence" value="ECO:0007669"/>
    <property type="project" value="TreeGrafter"/>
</dbReference>